<protein>
    <recommendedName>
        <fullName evidence="3">protein O-GlcNAc transferase</fullName>
        <ecNumber evidence="3">2.4.1.255</ecNumber>
    </recommendedName>
</protein>
<gene>
    <name evidence="10" type="ORF">HW932_12655</name>
</gene>
<evidence type="ECO:0000256" key="6">
    <source>
        <dbReference type="ARBA" id="ARBA00022737"/>
    </source>
</evidence>
<dbReference type="Gene3D" id="3.40.50.150">
    <property type="entry name" value="Vaccinia Virus protein VP39"/>
    <property type="match status" value="1"/>
</dbReference>
<dbReference type="EC" id="2.4.1.255" evidence="3"/>
<dbReference type="InterPro" id="IPR051939">
    <property type="entry name" value="Glycosyltr_41/O-GlcNAc_trsf"/>
</dbReference>
<dbReference type="InterPro" id="IPR019734">
    <property type="entry name" value="TPR_rpt"/>
</dbReference>
<keyword evidence="11" id="KW-1185">Reference proteome</keyword>
<comment type="pathway">
    <text evidence="1">Protein modification; protein glycosylation.</text>
</comment>
<organism evidence="10 11">
    <name type="scientific">Allochromatium humboldtianum</name>
    <dbReference type="NCBI Taxonomy" id="504901"/>
    <lineage>
        <taxon>Bacteria</taxon>
        <taxon>Pseudomonadati</taxon>
        <taxon>Pseudomonadota</taxon>
        <taxon>Gammaproteobacteria</taxon>
        <taxon>Chromatiales</taxon>
        <taxon>Chromatiaceae</taxon>
        <taxon>Allochromatium</taxon>
    </lineage>
</organism>
<dbReference type="AlphaFoldDB" id="A0A850RKS6"/>
<evidence type="ECO:0000313" key="11">
    <source>
        <dbReference type="Proteomes" id="UP000592294"/>
    </source>
</evidence>
<dbReference type="Proteomes" id="UP000592294">
    <property type="component" value="Unassembled WGS sequence"/>
</dbReference>
<dbReference type="PANTHER" id="PTHR44835:SF1">
    <property type="entry name" value="PROTEIN O-GLCNAC TRANSFERASE"/>
    <property type="match status" value="1"/>
</dbReference>
<dbReference type="GO" id="GO:0008757">
    <property type="term" value="F:S-adenosylmethionine-dependent methyltransferase activity"/>
    <property type="evidence" value="ECO:0007669"/>
    <property type="project" value="InterPro"/>
</dbReference>
<dbReference type="SUPFAM" id="SSF48452">
    <property type="entry name" value="TPR-like"/>
    <property type="match status" value="1"/>
</dbReference>
<evidence type="ECO:0000256" key="1">
    <source>
        <dbReference type="ARBA" id="ARBA00004922"/>
    </source>
</evidence>
<comment type="caution">
    <text evidence="10">The sequence shown here is derived from an EMBL/GenBank/DDBJ whole genome shotgun (WGS) entry which is preliminary data.</text>
</comment>
<comment type="similarity">
    <text evidence="2">Belongs to the glycosyltransferase 41 family. O-GlcNAc transferase subfamily.</text>
</comment>
<feature type="domain" description="Methyltransferase type 11" evidence="8">
    <location>
        <begin position="605"/>
        <end position="656"/>
    </location>
</feature>
<dbReference type="EMBL" id="JABZEO010000007">
    <property type="protein sequence ID" value="NVZ10111.1"/>
    <property type="molecule type" value="Genomic_DNA"/>
</dbReference>
<dbReference type="SMART" id="SM00028">
    <property type="entry name" value="TPR"/>
    <property type="match status" value="2"/>
</dbReference>
<dbReference type="InterPro" id="IPR011990">
    <property type="entry name" value="TPR-like_helical_dom_sf"/>
</dbReference>
<dbReference type="InterPro" id="IPR029489">
    <property type="entry name" value="OGT/SEC/SPY_C"/>
</dbReference>
<keyword evidence="6" id="KW-0677">Repeat</keyword>
<feature type="domain" description="O-GlcNAc transferase C-terminal" evidence="9">
    <location>
        <begin position="189"/>
        <end position="335"/>
    </location>
</feature>
<dbReference type="PANTHER" id="PTHR44835">
    <property type="entry name" value="UDP-N-ACETYLGLUCOSAMINE--PEPTIDE N-ACETYLGLUCOSAMINYLTRANSFERASE SPINDLY-RELATED"/>
    <property type="match status" value="1"/>
</dbReference>
<evidence type="ECO:0000313" key="10">
    <source>
        <dbReference type="EMBL" id="NVZ10111.1"/>
    </source>
</evidence>
<dbReference type="InterPro" id="IPR013216">
    <property type="entry name" value="Methyltransf_11"/>
</dbReference>
<evidence type="ECO:0000259" key="8">
    <source>
        <dbReference type="Pfam" id="PF08241"/>
    </source>
</evidence>
<dbReference type="InterPro" id="IPR029063">
    <property type="entry name" value="SAM-dependent_MTases_sf"/>
</dbReference>
<dbReference type="Gene3D" id="1.25.40.10">
    <property type="entry name" value="Tetratricopeptide repeat domain"/>
    <property type="match status" value="1"/>
</dbReference>
<dbReference type="GO" id="GO:0097363">
    <property type="term" value="F:protein O-acetylglucosaminyltransferase activity"/>
    <property type="evidence" value="ECO:0007669"/>
    <property type="project" value="UniProtKB-EC"/>
</dbReference>
<keyword evidence="4" id="KW-0328">Glycosyltransferase</keyword>
<accession>A0A850RKS6</accession>
<sequence>MKCASWLSPFCQNLRHSESQLFFCFTIKVTSLRSLHFDTATLAIARQHAEVGQFDDFLALCRQISDSLADDPNLQLDIGALLSSYGFLNDARACYEKAQTLAPTDLRAQVNLANLARDAGEHAEARRLYTDLLRQLPDHPAIRRNALTSLEYDPEVPDAERLVQAQAWGAWAIARTGGVRPRPALQPLQGRPLRIGYVSADLCQHTVGLFVKDVLKTHDPTRVQVFAYSAGQVNDWVADEIRSACTFRDVASLDDAALADQIRADGIDVLIDLSGHTAGSRLTAFAHRPAPVMVSWLGYFATTGLPTMDAVLLDAWHAPSGTEAQFAEPILRLPSGRFCYQPVPWAPAEVSASAFERNGFITFGCFNNTAKFNAGVFDAWARVLHAVPDARLILKWRTFNDEAFRQQVTDTFTSRGIAAERIELRGPSFHADLLKEYADLDIALDPFPFTGGLTSCEALWMGVPVVTWPQTRVVSRQTHAFLHQIGLPELSAKDTDDYVRIAAELANDRERLTQLRTTLRDRMRASPLMDVAGFTRQLEGTLIDLYRRIEAEESHKAMNARILQRTILHVGPGHRNNGAKLPVAFQSSEWQEIRLDIDPANEPDIVGSMLDMAVVADASVDAIYSAHNIEHVYAHEVPLVLKEFLRVLKPDGFLVVTCPDLQTVCQLVAEDKLGDAAYTSQAGPITPLDILYGHGAALAAGHLYMAHKTGFTLKTLTQALHAAGFASSAGKRRLKGLDLWFVASKGPMEEEALRELAGKVLPG</sequence>
<evidence type="ECO:0000256" key="7">
    <source>
        <dbReference type="ARBA" id="ARBA00022803"/>
    </source>
</evidence>
<keyword evidence="7" id="KW-0802">TPR repeat</keyword>
<name>A0A850RKS6_9GAMM</name>
<dbReference type="Pfam" id="PF13844">
    <property type="entry name" value="Glyco_transf_41"/>
    <property type="match status" value="2"/>
</dbReference>
<dbReference type="GO" id="GO:0032259">
    <property type="term" value="P:methylation"/>
    <property type="evidence" value="ECO:0007669"/>
    <property type="project" value="UniProtKB-KW"/>
</dbReference>
<dbReference type="CDD" id="cd02440">
    <property type="entry name" value="AdoMet_MTases"/>
    <property type="match status" value="1"/>
</dbReference>
<dbReference type="Gene3D" id="3.40.50.11380">
    <property type="match status" value="1"/>
</dbReference>
<evidence type="ECO:0000256" key="5">
    <source>
        <dbReference type="ARBA" id="ARBA00022679"/>
    </source>
</evidence>
<evidence type="ECO:0000256" key="4">
    <source>
        <dbReference type="ARBA" id="ARBA00022676"/>
    </source>
</evidence>
<dbReference type="SUPFAM" id="SSF53335">
    <property type="entry name" value="S-adenosyl-L-methionine-dependent methyltransferases"/>
    <property type="match status" value="1"/>
</dbReference>
<evidence type="ECO:0000256" key="2">
    <source>
        <dbReference type="ARBA" id="ARBA00005386"/>
    </source>
</evidence>
<keyword evidence="5 10" id="KW-0808">Transferase</keyword>
<feature type="domain" description="O-GlcNAc transferase C-terminal" evidence="9">
    <location>
        <begin position="361"/>
        <end position="538"/>
    </location>
</feature>
<dbReference type="SUPFAM" id="SSF53756">
    <property type="entry name" value="UDP-Glycosyltransferase/glycogen phosphorylase"/>
    <property type="match status" value="1"/>
</dbReference>
<evidence type="ECO:0000259" key="9">
    <source>
        <dbReference type="Pfam" id="PF13844"/>
    </source>
</evidence>
<reference evidence="10 11" key="1">
    <citation type="submission" date="2020-06" db="EMBL/GenBank/DDBJ databases">
        <title>Whole-genome sequence of Allochromatium humboldtianum DSM 21881, type strain.</title>
        <authorList>
            <person name="Kyndt J.A."/>
            <person name="Meyer T.E."/>
        </authorList>
    </citation>
    <scope>NUCLEOTIDE SEQUENCE [LARGE SCALE GENOMIC DNA]</scope>
    <source>
        <strain evidence="10 11">DSM 21881</strain>
    </source>
</reference>
<dbReference type="Pfam" id="PF08241">
    <property type="entry name" value="Methyltransf_11"/>
    <property type="match status" value="1"/>
</dbReference>
<keyword evidence="10" id="KW-0489">Methyltransferase</keyword>
<evidence type="ECO:0000256" key="3">
    <source>
        <dbReference type="ARBA" id="ARBA00011970"/>
    </source>
</evidence>
<dbReference type="Gene3D" id="3.40.50.2000">
    <property type="entry name" value="Glycogen Phosphorylase B"/>
    <property type="match status" value="1"/>
</dbReference>
<proteinExistence type="inferred from homology"/>